<dbReference type="EMBL" id="JACATZ010000001">
    <property type="protein sequence ID" value="NWJ46052.1"/>
    <property type="molecule type" value="Genomic_DNA"/>
</dbReference>
<evidence type="ECO:0000313" key="3">
    <source>
        <dbReference type="EMBL" id="NWJ46052.1"/>
    </source>
</evidence>
<evidence type="ECO:0000313" key="4">
    <source>
        <dbReference type="EMBL" id="WJW67912.1"/>
    </source>
</evidence>
<dbReference type="AlphaFoldDB" id="A0A8T7M075"/>
<dbReference type="Proteomes" id="UP000521676">
    <property type="component" value="Unassembled WGS sequence"/>
</dbReference>
<evidence type="ECO:0008006" key="7">
    <source>
        <dbReference type="Google" id="ProtNLM"/>
    </source>
</evidence>
<dbReference type="RefSeq" id="WP_341469804.1">
    <property type="nucleotide sequence ID" value="NZ_CP128399.1"/>
</dbReference>
<sequence length="353" mass="39702">MDEQIFNHAIAIAKHGFKAEAHSILLKLAQANPNDINLLLWLAYTADDFATSKNYIESAVRLEPENPLISLAELWLTDAQKNELNRTAIPDEAKAIIQAQSAEAEELARKKVELAELESRLVQLEQDLATIEAELREFENLYLSIVGKKLAELDALTAQIAEIVARQQPFNPVATETAEQARAKAQESAQATEEAQERVEKQPKFQPSEDIKQLYRKAAKLIHPDLADNESEREKRTRLMAEVNRCYAEGNAAGLQQILEHWQDSAESVPGAVTKAELERILRKIAHVKNRIAEIETTLSQLKESEIYTLKLQSEAAKAEGIDLLQVMAEQLSVEIEQARIQLTQLQEAEDER</sequence>
<dbReference type="EMBL" id="CP128399">
    <property type="protein sequence ID" value="WJW67912.1"/>
    <property type="molecule type" value="Genomic_DNA"/>
</dbReference>
<dbReference type="Proteomes" id="UP001431572">
    <property type="component" value="Chromosome 1"/>
</dbReference>
<feature type="coiled-coil region" evidence="1">
    <location>
        <begin position="278"/>
        <end position="349"/>
    </location>
</feature>
<feature type="coiled-coil region" evidence="1">
    <location>
        <begin position="97"/>
        <end position="141"/>
    </location>
</feature>
<feature type="compositionally biased region" description="Basic and acidic residues" evidence="2">
    <location>
        <begin position="195"/>
        <end position="206"/>
    </location>
</feature>
<gene>
    <name evidence="3" type="ORF">HXX08_09260</name>
    <name evidence="4" type="ORF">OZ401_001196</name>
</gene>
<protein>
    <recommendedName>
        <fullName evidence="7">J domain-containing protein</fullName>
    </recommendedName>
</protein>
<evidence type="ECO:0000256" key="2">
    <source>
        <dbReference type="SAM" id="MobiDB-lite"/>
    </source>
</evidence>
<accession>A0A8T7M075</accession>
<keyword evidence="6" id="KW-1185">Reference proteome</keyword>
<dbReference type="Gene3D" id="1.10.287.110">
    <property type="entry name" value="DnaJ domain"/>
    <property type="match status" value="1"/>
</dbReference>
<feature type="region of interest" description="Disordered" evidence="2">
    <location>
        <begin position="175"/>
        <end position="206"/>
    </location>
</feature>
<reference evidence="4" key="2">
    <citation type="journal article" date="2024" name="Nature">
        <title>Anoxygenic phototroph of the Chloroflexota uses a type I reaction centre.</title>
        <authorList>
            <person name="Tsuji J.M."/>
            <person name="Shaw N.A."/>
            <person name="Nagashima S."/>
            <person name="Venkiteswaran J.J."/>
            <person name="Schiff S.L."/>
            <person name="Watanabe T."/>
            <person name="Fukui M."/>
            <person name="Hanada S."/>
            <person name="Tank M."/>
            <person name="Neufeld J.D."/>
        </authorList>
    </citation>
    <scope>NUCLEOTIDE SEQUENCE</scope>
    <source>
        <strain evidence="4">L227-S17</strain>
    </source>
</reference>
<dbReference type="SUPFAM" id="SSF46565">
    <property type="entry name" value="Chaperone J-domain"/>
    <property type="match status" value="1"/>
</dbReference>
<evidence type="ECO:0000313" key="6">
    <source>
        <dbReference type="Proteomes" id="UP001431572"/>
    </source>
</evidence>
<dbReference type="InterPro" id="IPR036869">
    <property type="entry name" value="J_dom_sf"/>
</dbReference>
<proteinExistence type="predicted"/>
<organism evidence="3 5">
    <name type="scientific">Candidatus Chlorohelix allophototropha</name>
    <dbReference type="NCBI Taxonomy" id="3003348"/>
    <lineage>
        <taxon>Bacteria</taxon>
        <taxon>Bacillati</taxon>
        <taxon>Chloroflexota</taxon>
        <taxon>Chloroflexia</taxon>
        <taxon>Candidatus Chloroheliales</taxon>
        <taxon>Candidatus Chloroheliaceae</taxon>
        <taxon>Candidatus Chlorohelix</taxon>
    </lineage>
</organism>
<keyword evidence="1" id="KW-0175">Coiled coil</keyword>
<evidence type="ECO:0000313" key="5">
    <source>
        <dbReference type="Proteomes" id="UP000521676"/>
    </source>
</evidence>
<reference evidence="3 5" key="1">
    <citation type="submission" date="2020-06" db="EMBL/GenBank/DDBJ databases">
        <title>Anoxygenic phototrophic Chloroflexota member uses a Type I reaction center.</title>
        <authorList>
            <person name="Tsuji J.M."/>
            <person name="Shaw N.A."/>
            <person name="Nagashima S."/>
            <person name="Venkiteswaran J."/>
            <person name="Schiff S.L."/>
            <person name="Hanada S."/>
            <person name="Tank M."/>
            <person name="Neufeld J.D."/>
        </authorList>
    </citation>
    <scope>NUCLEOTIDE SEQUENCE [LARGE SCALE GENOMIC DNA]</scope>
    <source>
        <strain evidence="3">L227-S17</strain>
    </source>
</reference>
<evidence type="ECO:0000256" key="1">
    <source>
        <dbReference type="SAM" id="Coils"/>
    </source>
</evidence>
<name>A0A8T7M075_9CHLR</name>